<dbReference type="EMBL" id="JAGKSP010000002">
    <property type="protein sequence ID" value="MBP3962893.1"/>
    <property type="molecule type" value="Genomic_DNA"/>
</dbReference>
<accession>A0ABS5CCN9</accession>
<evidence type="ECO:0000313" key="2">
    <source>
        <dbReference type="Proteomes" id="UP000673394"/>
    </source>
</evidence>
<reference evidence="1 2" key="1">
    <citation type="submission" date="2021-04" db="EMBL/GenBank/DDBJ databases">
        <title>Paenibacillus sp. DLE-14 whole genome sequence.</title>
        <authorList>
            <person name="Ham Y.J."/>
        </authorList>
    </citation>
    <scope>NUCLEOTIDE SEQUENCE [LARGE SCALE GENOMIC DNA]</scope>
    <source>
        <strain evidence="1 2">DLE-14</strain>
    </source>
</reference>
<dbReference type="Gene3D" id="3.40.50.300">
    <property type="entry name" value="P-loop containing nucleotide triphosphate hydrolases"/>
    <property type="match status" value="1"/>
</dbReference>
<dbReference type="RefSeq" id="WP_210657415.1">
    <property type="nucleotide sequence ID" value="NZ_JAGKSP010000002.1"/>
</dbReference>
<proteinExistence type="predicted"/>
<dbReference type="Proteomes" id="UP000673394">
    <property type="component" value="Unassembled WGS sequence"/>
</dbReference>
<name>A0ABS5CCN9_9BACL</name>
<comment type="caution">
    <text evidence="1">The sequence shown here is derived from an EMBL/GenBank/DDBJ whole genome shotgun (WGS) entry which is preliminary data.</text>
</comment>
<dbReference type="InterPro" id="IPR027417">
    <property type="entry name" value="P-loop_NTPase"/>
</dbReference>
<dbReference type="InterPro" id="IPR052922">
    <property type="entry name" value="Cytidylate_Kinase-2"/>
</dbReference>
<evidence type="ECO:0000313" key="1">
    <source>
        <dbReference type="EMBL" id="MBP3962893.1"/>
    </source>
</evidence>
<dbReference type="NCBIfam" id="NF005994">
    <property type="entry name" value="PRK08118.1"/>
    <property type="match status" value="1"/>
</dbReference>
<organism evidence="1 2">
    <name type="scientific">Paenibacillus lignilyticus</name>
    <dbReference type="NCBI Taxonomy" id="1172615"/>
    <lineage>
        <taxon>Bacteria</taxon>
        <taxon>Bacillati</taxon>
        <taxon>Bacillota</taxon>
        <taxon>Bacilli</taxon>
        <taxon>Bacillales</taxon>
        <taxon>Paenibacillaceae</taxon>
        <taxon>Paenibacillus</taxon>
    </lineage>
</organism>
<keyword evidence="2" id="KW-1185">Reference proteome</keyword>
<sequence length="176" mass="20847">MKKMILIGSGGSGKSTLARKLGELLSIEVHHLDALLWKPDWIAVSKEEQITIQDELLGRDRWIIDGNYGGTLDRRIKAADTVIFVDLSRWICLYRVLKRRFRHRHTKRIDMAEGCEERITLHFMRWVWAYPSKHKPKIMKQLMELSNDKSIIVLKTRSEVRTFLERIEREASRRQH</sequence>
<dbReference type="SUPFAM" id="SSF52540">
    <property type="entry name" value="P-loop containing nucleoside triphosphate hydrolases"/>
    <property type="match status" value="1"/>
</dbReference>
<protein>
    <submittedName>
        <fullName evidence="1">DNA topology modulation protein</fullName>
    </submittedName>
</protein>
<gene>
    <name evidence="1" type="ORF">I8J30_09295</name>
</gene>
<dbReference type="PANTHER" id="PTHR37816">
    <property type="entry name" value="YALI0E33011P"/>
    <property type="match status" value="1"/>
</dbReference>
<dbReference type="PANTHER" id="PTHR37816:SF3">
    <property type="entry name" value="MODULATES DNA TOPOLOGY"/>
    <property type="match status" value="1"/>
</dbReference>